<feature type="transmembrane region" description="Helical" evidence="2">
    <location>
        <begin position="462"/>
        <end position="482"/>
    </location>
</feature>
<dbReference type="Pfam" id="PF00873">
    <property type="entry name" value="ACR_tran"/>
    <property type="match status" value="1"/>
</dbReference>
<dbReference type="PRINTS" id="PR00702">
    <property type="entry name" value="ACRIFLAVINRP"/>
</dbReference>
<feature type="transmembrane region" description="Helical" evidence="2">
    <location>
        <begin position="971"/>
        <end position="990"/>
    </location>
</feature>
<dbReference type="Gene3D" id="3.30.70.1430">
    <property type="entry name" value="Multidrug efflux transporter AcrB pore domain"/>
    <property type="match status" value="2"/>
</dbReference>
<dbReference type="SUPFAM" id="SSF82714">
    <property type="entry name" value="Multidrug efflux transporter AcrB TolC docking domain, DN and DC subdomains"/>
    <property type="match status" value="2"/>
</dbReference>
<dbReference type="Proteomes" id="UP000317839">
    <property type="component" value="Unassembled WGS sequence"/>
</dbReference>
<feature type="transmembrane region" description="Helical" evidence="2">
    <location>
        <begin position="539"/>
        <end position="561"/>
    </location>
</feature>
<dbReference type="Gene3D" id="1.20.1640.10">
    <property type="entry name" value="Multidrug efflux transporter AcrB transmembrane domain"/>
    <property type="match status" value="2"/>
</dbReference>
<proteinExistence type="predicted"/>
<keyword evidence="2" id="KW-0812">Transmembrane</keyword>
<feature type="transmembrane region" description="Helical" evidence="2">
    <location>
        <begin position="899"/>
        <end position="919"/>
    </location>
</feature>
<dbReference type="Gene3D" id="3.30.70.1320">
    <property type="entry name" value="Multidrug efflux transporter AcrB pore domain like"/>
    <property type="match status" value="1"/>
</dbReference>
<dbReference type="RefSeq" id="WP_142941525.1">
    <property type="nucleotide sequence ID" value="NZ_VIKR01000002.1"/>
</dbReference>
<dbReference type="AlphaFoldDB" id="A0A545TCG1"/>
<evidence type="ECO:0000313" key="3">
    <source>
        <dbReference type="EMBL" id="TQV74907.1"/>
    </source>
</evidence>
<feature type="transmembrane region" description="Helical" evidence="2">
    <location>
        <begin position="12"/>
        <end position="37"/>
    </location>
</feature>
<feature type="transmembrane region" description="Helical" evidence="2">
    <location>
        <begin position="338"/>
        <end position="356"/>
    </location>
</feature>
<evidence type="ECO:0000256" key="2">
    <source>
        <dbReference type="SAM" id="Phobius"/>
    </source>
</evidence>
<organism evidence="3 4">
    <name type="scientific">Aliikangiella marina</name>
    <dbReference type="NCBI Taxonomy" id="1712262"/>
    <lineage>
        <taxon>Bacteria</taxon>
        <taxon>Pseudomonadati</taxon>
        <taxon>Pseudomonadota</taxon>
        <taxon>Gammaproteobacteria</taxon>
        <taxon>Oceanospirillales</taxon>
        <taxon>Pleioneaceae</taxon>
        <taxon>Aliikangiella</taxon>
    </lineage>
</organism>
<keyword evidence="2" id="KW-0472">Membrane</keyword>
<feature type="transmembrane region" description="Helical" evidence="2">
    <location>
        <begin position="361"/>
        <end position="380"/>
    </location>
</feature>
<feature type="coiled-coil region" evidence="1">
    <location>
        <begin position="682"/>
        <end position="709"/>
    </location>
</feature>
<gene>
    <name evidence="3" type="ORF">FLL45_08065</name>
</gene>
<accession>A0A545TCG1</accession>
<keyword evidence="1" id="KW-0175">Coiled coil</keyword>
<evidence type="ECO:0000256" key="1">
    <source>
        <dbReference type="SAM" id="Coils"/>
    </source>
</evidence>
<feature type="transmembrane region" description="Helical" evidence="2">
    <location>
        <begin position="392"/>
        <end position="417"/>
    </location>
</feature>
<feature type="transmembrane region" description="Helical" evidence="2">
    <location>
        <begin position="873"/>
        <end position="892"/>
    </location>
</feature>
<protein>
    <submittedName>
        <fullName evidence="3">Efflux RND transporter permease subunit</fullName>
    </submittedName>
</protein>
<name>A0A545TCG1_9GAMM</name>
<feature type="transmembrane region" description="Helical" evidence="2">
    <location>
        <begin position="925"/>
        <end position="950"/>
    </location>
</feature>
<dbReference type="Gene3D" id="3.30.70.1440">
    <property type="entry name" value="Multidrug efflux transporter AcrB pore domain"/>
    <property type="match status" value="1"/>
</dbReference>
<keyword evidence="2" id="KW-1133">Transmembrane helix</keyword>
<dbReference type="GO" id="GO:0005886">
    <property type="term" value="C:plasma membrane"/>
    <property type="evidence" value="ECO:0007669"/>
    <property type="project" value="TreeGrafter"/>
</dbReference>
<keyword evidence="4" id="KW-1185">Reference proteome</keyword>
<sequence>MSENIPREKGLIAWFTYNPVAANLLMIFIILGGLFSYQSMTKRMQPDIQLNMVNISVPYLGAAPEEVEQGVVIKIEEAIQDVKGVKRTTATAREGMGTVTAVLFNDVDLDDAVNEIKIKVDSIATFPGETEKPVISKVEFSQGVVWLSVYGDMDQRTRQSIAKEVRNDIMTLPEVNQADIMGSREYEISVEISDAELRAYGLTMSEIANKIRQFSVDLPGGQIKTEGGDIRLRTVGQAYSEIEFSDLVLRTNADGTRLRLGDIATINDGFVESDGYARFNGKRATVIQVKSVGEQNDIEISQAVRAYIEEKNKTLPEGAQIELWGDGASYLQQRLDMMFDNMLMGIVLVFILLSLFLRFKVALWVLVGIPICFFGAFLFMDKIGPISTNINFLSLFGLILVLGIVVDDAIIIGESVYTEIKKNGHSKENVIKGAKRVAVPATFGVLTTIAAFAPLLTLEFMFAPFFEAIAVVVILCLIFSLVESKWILPAHLAHMKYETYDESKVGWFGKLQHATRVGMENFASDVYKPFLEKVIVHRYLTLVTFITVLLVSIGLLFSGLIKVEPFPSIPGDMIQARFTLNDGSPITARDKLIERMENAIDKVDARLAEQNNGESLAMHSLSWTQGDTGGAMLVELTKGETRLVDSIAFERAWREEVGEVAGVKELRFMSSAGAGGDSAISFRLVGANYENLERASKELQNKLAEYDGIYDIRTTNSAGNQEIKLALKPSAETLGITLSDLGRQVRQAFYGEEAQRIQRGKDEIKVMVRFPKEERTSISNLENMRIRTPQGQWVPFTSVAEFKMEEGVSAIQREDSKRAVSVLADFNPEKVQSHMVTSEINQEFIPGLVKKYPGVSSELSGQSKEVGDMADEIKQSMLIALAIIYILIAIPLKSYIQPFMVMIVIPFGLTGVIVGHLVFGKSFNMMSMFGVVALMGVVVNDSLIMVDFVNRGRREGMRLRDAVLQAGTQRFRAIMLTSLTTFFGLLPIMFETSLQAQIIIPMAIALGFGIMFATVITLLLVPALYLILEDQKRWIFGLWNSVKSLVPNKRTPTAVQSASNE</sequence>
<dbReference type="PANTHER" id="PTHR32063">
    <property type="match status" value="1"/>
</dbReference>
<dbReference type="PANTHER" id="PTHR32063:SF33">
    <property type="entry name" value="RND SUPERFAMILY EFFLUX PUMP PERMEASE COMPONENT"/>
    <property type="match status" value="1"/>
</dbReference>
<dbReference type="GO" id="GO:0042910">
    <property type="term" value="F:xenobiotic transmembrane transporter activity"/>
    <property type="evidence" value="ECO:0007669"/>
    <property type="project" value="TreeGrafter"/>
</dbReference>
<dbReference type="InterPro" id="IPR027463">
    <property type="entry name" value="AcrB_DN_DC_subdom"/>
</dbReference>
<dbReference type="InterPro" id="IPR001036">
    <property type="entry name" value="Acrflvin-R"/>
</dbReference>
<reference evidence="3 4" key="1">
    <citation type="submission" date="2019-06" db="EMBL/GenBank/DDBJ databases">
        <title>Draft genome of Aliikangiella marina GYP-15.</title>
        <authorList>
            <person name="Wang G."/>
        </authorList>
    </citation>
    <scope>NUCLEOTIDE SEQUENCE [LARGE SCALE GENOMIC DNA]</scope>
    <source>
        <strain evidence="3 4">GYP-15</strain>
    </source>
</reference>
<dbReference type="OrthoDB" id="5287122at2"/>
<dbReference type="Gene3D" id="3.30.2090.10">
    <property type="entry name" value="Multidrug efflux transporter AcrB TolC docking domain, DN and DC subdomains"/>
    <property type="match status" value="2"/>
</dbReference>
<dbReference type="SUPFAM" id="SSF82866">
    <property type="entry name" value="Multidrug efflux transporter AcrB transmembrane domain"/>
    <property type="match status" value="2"/>
</dbReference>
<feature type="transmembrane region" description="Helical" evidence="2">
    <location>
        <begin position="437"/>
        <end position="456"/>
    </location>
</feature>
<dbReference type="EMBL" id="VIKR01000002">
    <property type="protein sequence ID" value="TQV74907.1"/>
    <property type="molecule type" value="Genomic_DNA"/>
</dbReference>
<feature type="transmembrane region" description="Helical" evidence="2">
    <location>
        <begin position="1002"/>
        <end position="1028"/>
    </location>
</feature>
<dbReference type="SUPFAM" id="SSF82693">
    <property type="entry name" value="Multidrug efflux transporter AcrB pore domain, PN1, PN2, PC1 and PC2 subdomains"/>
    <property type="match status" value="2"/>
</dbReference>
<comment type="caution">
    <text evidence="3">The sequence shown here is derived from an EMBL/GenBank/DDBJ whole genome shotgun (WGS) entry which is preliminary data.</text>
</comment>
<evidence type="ECO:0000313" key="4">
    <source>
        <dbReference type="Proteomes" id="UP000317839"/>
    </source>
</evidence>